<dbReference type="EMBL" id="CAJVAF010000148">
    <property type="protein sequence ID" value="CAG7591031.1"/>
    <property type="molecule type" value="Genomic_DNA"/>
</dbReference>
<evidence type="ECO:0000313" key="1">
    <source>
        <dbReference type="EMBL" id="CAG7591031.1"/>
    </source>
</evidence>
<proteinExistence type="predicted"/>
<gene>
    <name evidence="1" type="ORF">MHYMCMPASI_00381</name>
</gene>
<dbReference type="AlphaFoldDB" id="A0A8S4BW98"/>
<sequence>MITIIREVIKYHRKDMCTNYDWCQEIDLLSKVNNTLPQFAKQMIEAEHMYVTLGSECKNNVIKLLLMPLNPF</sequence>
<dbReference type="Proteomes" id="UP000837675">
    <property type="component" value="Unassembled WGS sequence"/>
</dbReference>
<protein>
    <submittedName>
        <fullName evidence="1">Uncharacterized protein</fullName>
    </submittedName>
</protein>
<keyword evidence="2" id="KW-1185">Reference proteome</keyword>
<organism evidence="1 2">
    <name type="scientific">Hyalomma marginatum</name>
    <dbReference type="NCBI Taxonomy" id="34627"/>
    <lineage>
        <taxon>Eukaryota</taxon>
        <taxon>Metazoa</taxon>
        <taxon>Ecdysozoa</taxon>
        <taxon>Arthropoda</taxon>
        <taxon>Chelicerata</taxon>
        <taxon>Arachnida</taxon>
        <taxon>Acari</taxon>
        <taxon>Parasitiformes</taxon>
        <taxon>Ixodida</taxon>
        <taxon>Ixodoidea</taxon>
        <taxon>Ixodidae</taxon>
        <taxon>Hyalomminae</taxon>
        <taxon>Hyalomma</taxon>
    </lineage>
</organism>
<accession>A0A8S4BW98</accession>
<reference evidence="1" key="1">
    <citation type="submission" date="2021-06" db="EMBL/GenBank/DDBJ databases">
        <authorList>
            <person name="Nardi T."/>
            <person name="Nardi T."/>
        </authorList>
    </citation>
    <scope>NUCLEOTIDE SEQUENCE</scope>
</reference>
<comment type="caution">
    <text evidence="1">The sequence shown here is derived from an EMBL/GenBank/DDBJ whole genome shotgun (WGS) entry which is preliminary data.</text>
</comment>
<name>A0A8S4BW98_9ACAR</name>
<evidence type="ECO:0000313" key="2">
    <source>
        <dbReference type="Proteomes" id="UP000837675"/>
    </source>
</evidence>